<dbReference type="SUPFAM" id="SSF55811">
    <property type="entry name" value="Nudix"/>
    <property type="match status" value="1"/>
</dbReference>
<dbReference type="PIRSF" id="PIRSF019423">
    <property type="entry name" value="NMN_biosyn"/>
    <property type="match status" value="1"/>
</dbReference>
<evidence type="ECO:0000259" key="1">
    <source>
        <dbReference type="Pfam" id="PF21906"/>
    </source>
</evidence>
<dbReference type="InterPro" id="IPR054105">
    <property type="entry name" value="WHD_NrtR"/>
</dbReference>
<sequence length="313" mass="35994">MEYRVVTGERVLNSSVTIRLDAVLVAVTEDHPRVLTVRPKQRLDGIPSGPLDVERDKTLELGLRRWIRQQAGIEVGYIEQLYTFGDQNRGIERTPHQERIVSVAYLGLGVEDSPSIEARWRDIYTLFPWEDHRLHRPPLLDDHLVPRLFAHMDDVTWTDRVHIAFGAGSMQWDPVRVLDRYELLYQAGLIAEAFHDQGRTPPASLQTGPAMAYDHRRIVATAIGRLRGKLTYRPVIFELLPESFTLLTLQRTVEALHGIRLHKQNFRRVIERGGLVEGTGERTATGGRPAELFRFRQDVLRERPRPGVVFPRR</sequence>
<protein>
    <submittedName>
        <fullName evidence="2">Predicted NAD regulator in Alphaproteobacteria</fullName>
    </submittedName>
</protein>
<dbReference type="Pfam" id="PF21906">
    <property type="entry name" value="WHD_NrtR"/>
    <property type="match status" value="1"/>
</dbReference>
<evidence type="ECO:0000313" key="2">
    <source>
        <dbReference type="EMBL" id="VAW03362.1"/>
    </source>
</evidence>
<dbReference type="Gene3D" id="1.10.10.10">
    <property type="entry name" value="Winged helix-like DNA-binding domain superfamily/Winged helix DNA-binding domain"/>
    <property type="match status" value="1"/>
</dbReference>
<dbReference type="Gene3D" id="3.90.79.10">
    <property type="entry name" value="Nucleoside Triphosphate Pyrophosphohydrolase"/>
    <property type="match status" value="1"/>
</dbReference>
<proteinExistence type="predicted"/>
<gene>
    <name evidence="2" type="ORF">MNBD_ACTINO02-1860</name>
</gene>
<dbReference type="InterPro" id="IPR015797">
    <property type="entry name" value="NUDIX_hydrolase-like_dom_sf"/>
</dbReference>
<dbReference type="SUPFAM" id="SSF46785">
    <property type="entry name" value="Winged helix' DNA-binding domain"/>
    <property type="match status" value="1"/>
</dbReference>
<dbReference type="AlphaFoldDB" id="A0A3B0SM62"/>
<dbReference type="EMBL" id="UOEK01000258">
    <property type="protein sequence ID" value="VAW03362.1"/>
    <property type="molecule type" value="Genomic_DNA"/>
</dbReference>
<feature type="domain" description="NrtR DNA-binding winged helix" evidence="1">
    <location>
        <begin position="236"/>
        <end position="295"/>
    </location>
</feature>
<dbReference type="InterPro" id="IPR011213">
    <property type="entry name" value="NMN_biosyn"/>
</dbReference>
<reference evidence="2" key="1">
    <citation type="submission" date="2018-06" db="EMBL/GenBank/DDBJ databases">
        <authorList>
            <person name="Zhirakovskaya E."/>
        </authorList>
    </citation>
    <scope>NUCLEOTIDE SEQUENCE</scope>
</reference>
<name>A0A3B0SM62_9ZZZZ</name>
<dbReference type="InterPro" id="IPR036388">
    <property type="entry name" value="WH-like_DNA-bd_sf"/>
</dbReference>
<dbReference type="CDD" id="cd18873">
    <property type="entry name" value="NUDIX_NadM_like"/>
    <property type="match status" value="1"/>
</dbReference>
<organism evidence="2">
    <name type="scientific">hydrothermal vent metagenome</name>
    <dbReference type="NCBI Taxonomy" id="652676"/>
    <lineage>
        <taxon>unclassified sequences</taxon>
        <taxon>metagenomes</taxon>
        <taxon>ecological metagenomes</taxon>
    </lineage>
</organism>
<dbReference type="InterPro" id="IPR036390">
    <property type="entry name" value="WH_DNA-bd_sf"/>
</dbReference>
<accession>A0A3B0SM62</accession>